<reference evidence="10" key="2">
    <citation type="submission" date="2021-11" db="EMBL/GenBank/DDBJ databases">
        <authorList>
            <consortium name="Genoscope - CEA"/>
            <person name="William W."/>
        </authorList>
    </citation>
    <scope>NUCLEOTIDE SEQUENCE</scope>
</reference>
<name>A0A7S4ECJ1_9STRA</name>
<evidence type="ECO:0000313" key="9">
    <source>
        <dbReference type="EMBL" id="CAE0703933.1"/>
    </source>
</evidence>
<dbReference type="Pfam" id="PF24827">
    <property type="entry name" value="AstE_AspA_cat"/>
    <property type="match status" value="1"/>
</dbReference>
<sequence length="315" mass="34790">MRRSMAALAKTVLKDDGHVVRRVAIVGGTHGNERNGIFAARHLLKDTKRASRSTFETTVDLANPAAIAVNRRYVDEDMNRCFSREMLGRKATSREARRAEVLDQALGPKAAEERRMDLVIDLHNTTSDCGYALMMRRDDALSHALCATLQKQYEDVRCCEWDDKPDHATLPSCGRSGFTLEVGPVPQGVADAVTYQKTLELIDSILDAVEARNQALLSQKSSVTLEPLEVYRRVDHVDFPRDDDHVVAGLIAPEVIDFKPLEPGQPLLLGLDGECVKTHGESDLTPFFVNEAAYYEKGVAFVLAEVAEVGVEVVS</sequence>
<evidence type="ECO:0000313" key="11">
    <source>
        <dbReference type="Proteomes" id="UP000789595"/>
    </source>
</evidence>
<keyword evidence="4 6" id="KW-0862">Zinc</keyword>
<evidence type="ECO:0000256" key="1">
    <source>
        <dbReference type="ARBA" id="ARBA00006173"/>
    </source>
</evidence>
<dbReference type="InterPro" id="IPR007036">
    <property type="entry name" value="Aste_AspA_hybrid_dom"/>
</dbReference>
<dbReference type="Gene3D" id="2.20.25.160">
    <property type="match status" value="1"/>
</dbReference>
<feature type="domain" description="AstE/AspA barrel-sandwich hybrid" evidence="7">
    <location>
        <begin position="227"/>
        <end position="305"/>
    </location>
</feature>
<evidence type="ECO:0000256" key="5">
    <source>
        <dbReference type="PIRSR" id="PIRSR018001-1"/>
    </source>
</evidence>
<dbReference type="InterPro" id="IPR016708">
    <property type="entry name" value="Aspartoacylase"/>
</dbReference>
<dbReference type="PIRSF" id="PIRSF018001">
    <property type="entry name" value="Aspartoacylase"/>
    <property type="match status" value="1"/>
</dbReference>
<dbReference type="OrthoDB" id="8300214at2759"/>
<accession>A0A7S4ECJ1</accession>
<dbReference type="CDD" id="cd06909">
    <property type="entry name" value="M14_ASPA"/>
    <property type="match status" value="1"/>
</dbReference>
<dbReference type="GO" id="GO:0016788">
    <property type="term" value="F:hydrolase activity, acting on ester bonds"/>
    <property type="evidence" value="ECO:0007669"/>
    <property type="project" value="InterPro"/>
</dbReference>
<dbReference type="GO" id="GO:0046872">
    <property type="term" value="F:metal ion binding"/>
    <property type="evidence" value="ECO:0007669"/>
    <property type="project" value="UniProtKB-KW"/>
</dbReference>
<evidence type="ECO:0000256" key="2">
    <source>
        <dbReference type="ARBA" id="ARBA00022723"/>
    </source>
</evidence>
<dbReference type="EMBL" id="CAKKNE010000005">
    <property type="protein sequence ID" value="CAH0377394.1"/>
    <property type="molecule type" value="Genomic_DNA"/>
</dbReference>
<dbReference type="SUPFAM" id="SSF53187">
    <property type="entry name" value="Zn-dependent exopeptidases"/>
    <property type="match status" value="1"/>
</dbReference>
<evidence type="ECO:0000259" key="7">
    <source>
        <dbReference type="Pfam" id="PF04952"/>
    </source>
</evidence>
<feature type="active site" description="Proton donor/acceptor" evidence="5">
    <location>
        <position position="181"/>
    </location>
</feature>
<proteinExistence type="inferred from homology"/>
<dbReference type="GO" id="GO:0016811">
    <property type="term" value="F:hydrolase activity, acting on carbon-nitrogen (but not peptide) bonds, in linear amides"/>
    <property type="evidence" value="ECO:0007669"/>
    <property type="project" value="InterPro"/>
</dbReference>
<dbReference type="PANTHER" id="PTHR15162">
    <property type="entry name" value="ASPARTOACYLASE"/>
    <property type="match status" value="1"/>
</dbReference>
<feature type="binding site" evidence="6">
    <location>
        <position position="33"/>
    </location>
    <ligand>
        <name>Zn(2+)</name>
        <dbReference type="ChEBI" id="CHEBI:29105"/>
    </ligand>
</feature>
<dbReference type="GO" id="GO:0005829">
    <property type="term" value="C:cytosol"/>
    <property type="evidence" value="ECO:0007669"/>
    <property type="project" value="TreeGrafter"/>
</dbReference>
<feature type="domain" description="Succinylglutamate desuccinylase/Aspartoacylase catalytic" evidence="8">
    <location>
        <begin position="21"/>
        <end position="208"/>
    </location>
</feature>
<dbReference type="Proteomes" id="UP000789595">
    <property type="component" value="Unassembled WGS sequence"/>
</dbReference>
<feature type="binding site" evidence="6">
    <location>
        <position position="30"/>
    </location>
    <ligand>
        <name>Zn(2+)</name>
        <dbReference type="ChEBI" id="CHEBI:29105"/>
    </ligand>
</feature>
<reference evidence="9" key="1">
    <citation type="submission" date="2021-01" db="EMBL/GenBank/DDBJ databases">
        <authorList>
            <person name="Corre E."/>
            <person name="Pelletier E."/>
            <person name="Niang G."/>
            <person name="Scheremetjew M."/>
            <person name="Finn R."/>
            <person name="Kale V."/>
            <person name="Holt S."/>
            <person name="Cochrane G."/>
            <person name="Meng A."/>
            <person name="Brown T."/>
            <person name="Cohen L."/>
        </authorList>
    </citation>
    <scope>NUCLEOTIDE SEQUENCE</scope>
    <source>
        <strain evidence="9">CCMP1756</strain>
    </source>
</reference>
<comment type="cofactor">
    <cofactor evidence="6">
        <name>Zn(2+)</name>
        <dbReference type="ChEBI" id="CHEBI:29105"/>
    </cofactor>
    <text evidence="6">Binds 1 zinc ion per subunit.</text>
</comment>
<evidence type="ECO:0008006" key="12">
    <source>
        <dbReference type="Google" id="ProtNLM"/>
    </source>
</evidence>
<evidence type="ECO:0000256" key="3">
    <source>
        <dbReference type="ARBA" id="ARBA00022801"/>
    </source>
</evidence>
<dbReference type="PANTHER" id="PTHR15162:SF7">
    <property type="entry name" value="SUCCINYLGLUTAMATE DESUCCINYLASE"/>
    <property type="match status" value="1"/>
</dbReference>
<evidence type="ECO:0000259" key="8">
    <source>
        <dbReference type="Pfam" id="PF24827"/>
    </source>
</evidence>
<dbReference type="InterPro" id="IPR050178">
    <property type="entry name" value="AspA/AstE_fam"/>
</dbReference>
<dbReference type="InterPro" id="IPR055438">
    <property type="entry name" value="AstE_AspA_cat"/>
</dbReference>
<keyword evidence="2 6" id="KW-0479">Metal-binding</keyword>
<evidence type="ECO:0000256" key="6">
    <source>
        <dbReference type="PIRSR" id="PIRSR018001-3"/>
    </source>
</evidence>
<dbReference type="Gene3D" id="3.40.630.10">
    <property type="entry name" value="Zn peptidases"/>
    <property type="match status" value="1"/>
</dbReference>
<dbReference type="NCBIfam" id="NF002601">
    <property type="entry name" value="PRK02259.1"/>
    <property type="match status" value="1"/>
</dbReference>
<dbReference type="AlphaFoldDB" id="A0A7S4ECJ1"/>
<gene>
    <name evidence="9" type="ORF">PCAL00307_LOCUS19381</name>
    <name evidence="10" type="ORF">PECAL_5P19450</name>
</gene>
<protein>
    <recommendedName>
        <fullName evidence="12">Aspartoacylase</fullName>
    </recommendedName>
</protein>
<dbReference type="EMBL" id="HBIW01022485">
    <property type="protein sequence ID" value="CAE0703933.1"/>
    <property type="molecule type" value="Transcribed_RNA"/>
</dbReference>
<keyword evidence="3" id="KW-0378">Hydrolase</keyword>
<evidence type="ECO:0000313" key="10">
    <source>
        <dbReference type="EMBL" id="CAH0377394.1"/>
    </source>
</evidence>
<keyword evidence="11" id="KW-1185">Reference proteome</keyword>
<dbReference type="Pfam" id="PF04952">
    <property type="entry name" value="AstE_AspA_hybrid"/>
    <property type="match status" value="1"/>
</dbReference>
<comment type="similarity">
    <text evidence="1">Belongs to the AspA/AstE family. Aspartoacylase subfamily.</text>
</comment>
<dbReference type="HAMAP" id="MF_00704">
    <property type="entry name" value="Aspartoacylase"/>
    <property type="match status" value="1"/>
</dbReference>
<evidence type="ECO:0000256" key="4">
    <source>
        <dbReference type="ARBA" id="ARBA00022833"/>
    </source>
</evidence>
<organism evidence="9">
    <name type="scientific">Pelagomonas calceolata</name>
    <dbReference type="NCBI Taxonomy" id="35677"/>
    <lineage>
        <taxon>Eukaryota</taxon>
        <taxon>Sar</taxon>
        <taxon>Stramenopiles</taxon>
        <taxon>Ochrophyta</taxon>
        <taxon>Pelagophyceae</taxon>
        <taxon>Pelagomonadales</taxon>
        <taxon>Pelagomonadaceae</taxon>
        <taxon>Pelagomonas</taxon>
    </lineage>
</organism>
<feature type="binding site" evidence="6">
    <location>
        <position position="123"/>
    </location>
    <ligand>
        <name>Zn(2+)</name>
        <dbReference type="ChEBI" id="CHEBI:29105"/>
    </ligand>
</feature>